<evidence type="ECO:0000313" key="2">
    <source>
        <dbReference type="EMBL" id="BBX46114.1"/>
    </source>
</evidence>
<dbReference type="KEGG" id="mcoo:MCOO_21290"/>
<name>A0A7I7KWB7_9MYCO</name>
<dbReference type="InterPro" id="IPR050834">
    <property type="entry name" value="Glycosyltransf_2"/>
</dbReference>
<feature type="domain" description="Glycosyltransferase 2-like" evidence="1">
    <location>
        <begin position="43"/>
        <end position="138"/>
    </location>
</feature>
<dbReference type="AlphaFoldDB" id="A0A7I7KWB7"/>
<dbReference type="PANTHER" id="PTHR43685:SF2">
    <property type="entry name" value="GLYCOSYLTRANSFERASE 2-LIKE DOMAIN-CONTAINING PROTEIN"/>
    <property type="match status" value="1"/>
</dbReference>
<dbReference type="PANTHER" id="PTHR43685">
    <property type="entry name" value="GLYCOSYLTRANSFERASE"/>
    <property type="match status" value="1"/>
</dbReference>
<accession>A0A7I7KWB7</accession>
<reference evidence="2 3" key="1">
    <citation type="journal article" date="2019" name="Emerg. Microbes Infect.">
        <title>Comprehensive subspecies identification of 175 nontuberculous mycobacteria species based on 7547 genomic profiles.</title>
        <authorList>
            <person name="Matsumoto Y."/>
            <person name="Kinjo T."/>
            <person name="Motooka D."/>
            <person name="Nabeya D."/>
            <person name="Jung N."/>
            <person name="Uechi K."/>
            <person name="Horii T."/>
            <person name="Iida T."/>
            <person name="Fujita J."/>
            <person name="Nakamura S."/>
        </authorList>
    </citation>
    <scope>NUCLEOTIDE SEQUENCE [LARGE SCALE GENOMIC DNA]</scope>
    <source>
        <strain evidence="2 3">JCM 12404</strain>
    </source>
</reference>
<protein>
    <recommendedName>
        <fullName evidence="1">Glycosyltransferase 2-like domain-containing protein</fullName>
    </recommendedName>
</protein>
<sequence>MGTQFLDIGAESVITVADLRDRFAAQGFPRPVEAGQGLQASLTVVICTRDRPESLVRALESLAEQSDPDFEVLVVDNSAQGQVAHTVAAVRGLRLRCCHEPAPGLSRARNRALAEVGSDLIAWIDDDEVADPDWIAWLKRGFAHPDRPDAVAGLMLPAELETAAQVNFERYGGFNKGRGLEPVVLRAGLPSVVDPLYPLPSFGAGGNMAFRTQRLRAIGGFDNRLGPGTLALNGEETRALSLLLEHGSTILHWPPAITWHYHRRTDEALEKQFFGYSAGLTAFFMSMILTSPKYLWRIYRFVPQGITRMLANRHTGQPDSSTGGVPDNLLRAGRKGLLQGAWLYLREVRRQRHKEAVR</sequence>
<dbReference type="Pfam" id="PF00535">
    <property type="entry name" value="Glycos_transf_2"/>
    <property type="match status" value="1"/>
</dbReference>
<dbReference type="InterPro" id="IPR001173">
    <property type="entry name" value="Glyco_trans_2-like"/>
</dbReference>
<dbReference type="EMBL" id="AP022569">
    <property type="protein sequence ID" value="BBX46114.1"/>
    <property type="molecule type" value="Genomic_DNA"/>
</dbReference>
<gene>
    <name evidence="2" type="ORF">MCOO_21290</name>
</gene>
<keyword evidence="3" id="KW-1185">Reference proteome</keyword>
<dbReference type="Proteomes" id="UP000465866">
    <property type="component" value="Chromosome"/>
</dbReference>
<evidence type="ECO:0000259" key="1">
    <source>
        <dbReference type="Pfam" id="PF00535"/>
    </source>
</evidence>
<dbReference type="CDD" id="cd00761">
    <property type="entry name" value="Glyco_tranf_GTA_type"/>
    <property type="match status" value="1"/>
</dbReference>
<dbReference type="InterPro" id="IPR029044">
    <property type="entry name" value="Nucleotide-diphossugar_trans"/>
</dbReference>
<dbReference type="SUPFAM" id="SSF53448">
    <property type="entry name" value="Nucleotide-diphospho-sugar transferases"/>
    <property type="match status" value="1"/>
</dbReference>
<proteinExistence type="predicted"/>
<evidence type="ECO:0000313" key="3">
    <source>
        <dbReference type="Proteomes" id="UP000465866"/>
    </source>
</evidence>
<organism evidence="2 3">
    <name type="scientific">Mycobacterium cookii</name>
    <dbReference type="NCBI Taxonomy" id="1775"/>
    <lineage>
        <taxon>Bacteria</taxon>
        <taxon>Bacillati</taxon>
        <taxon>Actinomycetota</taxon>
        <taxon>Actinomycetes</taxon>
        <taxon>Mycobacteriales</taxon>
        <taxon>Mycobacteriaceae</taxon>
        <taxon>Mycobacterium</taxon>
    </lineage>
</organism>
<dbReference type="Gene3D" id="3.90.550.10">
    <property type="entry name" value="Spore Coat Polysaccharide Biosynthesis Protein SpsA, Chain A"/>
    <property type="match status" value="1"/>
</dbReference>